<keyword evidence="1" id="KW-1185">Reference proteome</keyword>
<accession>A0A915HUW3</accession>
<evidence type="ECO:0000313" key="1">
    <source>
        <dbReference type="Proteomes" id="UP000887565"/>
    </source>
</evidence>
<proteinExistence type="predicted"/>
<organism evidence="1 2">
    <name type="scientific">Romanomermis culicivorax</name>
    <name type="common">Nematode worm</name>
    <dbReference type="NCBI Taxonomy" id="13658"/>
    <lineage>
        <taxon>Eukaryota</taxon>
        <taxon>Metazoa</taxon>
        <taxon>Ecdysozoa</taxon>
        <taxon>Nematoda</taxon>
        <taxon>Enoplea</taxon>
        <taxon>Dorylaimia</taxon>
        <taxon>Mermithida</taxon>
        <taxon>Mermithoidea</taxon>
        <taxon>Mermithidae</taxon>
        <taxon>Romanomermis</taxon>
    </lineage>
</organism>
<dbReference type="WBParaSite" id="nRc.2.0.1.t05202-RA">
    <property type="protein sequence ID" value="nRc.2.0.1.t05202-RA"/>
    <property type="gene ID" value="nRc.2.0.1.g05202"/>
</dbReference>
<dbReference type="Proteomes" id="UP000887565">
    <property type="component" value="Unplaced"/>
</dbReference>
<dbReference type="AlphaFoldDB" id="A0A915HUW3"/>
<dbReference type="Gene3D" id="1.20.58.80">
    <property type="entry name" value="Phosphotransferase system, lactose/cellobiose-type IIA subunit"/>
    <property type="match status" value="1"/>
</dbReference>
<protein>
    <submittedName>
        <fullName evidence="2">Uncharacterized protein</fullName>
    </submittedName>
</protein>
<sequence>MEIFNQRPLNQAHYFQRQAEKLVLRGDLDQALFYFQKAASHFERSFDVFFKKTSNFPPTANSHSDDFGYSTSSSLDSYLRALTYIPKDCYLTFQTILEQKEFCRRQADILKLKISNKLNSNLNKIKKMDDNFENLSNLNFDENLNNFKNLNFSTTKREIFQNLERHDTLLQELGLETKIIEKNHDQKNLIDELEICNRELKKSILKLLDLLDEKNREIERLKLGKIDELDRNFDQKLNFNDSKINEEESKNLNLNYDDLKSRPDLIMDFTPLELPEYKPPVLP</sequence>
<evidence type="ECO:0000313" key="2">
    <source>
        <dbReference type="WBParaSite" id="nRc.2.0.1.t05202-RA"/>
    </source>
</evidence>
<dbReference type="SUPFAM" id="SSF140361">
    <property type="entry name" value="MIT domain-like"/>
    <property type="match status" value="1"/>
</dbReference>
<name>A0A915HUW3_ROMCU</name>
<reference evidence="2" key="1">
    <citation type="submission" date="2022-11" db="UniProtKB">
        <authorList>
            <consortium name="WormBaseParasite"/>
        </authorList>
    </citation>
    <scope>IDENTIFICATION</scope>
</reference>